<accession>A0ABY8LUI0</accession>
<keyword evidence="5" id="KW-1185">Reference proteome</keyword>
<evidence type="ECO:0000256" key="3">
    <source>
        <dbReference type="HAMAP-Rule" id="MF_00023"/>
    </source>
</evidence>
<evidence type="ECO:0000256" key="2">
    <source>
        <dbReference type="ARBA" id="ARBA00022884"/>
    </source>
</evidence>
<dbReference type="SUPFAM" id="SSF74982">
    <property type="entry name" value="Small protein B (SmpB)"/>
    <property type="match status" value="1"/>
</dbReference>
<keyword evidence="1 3" id="KW-0963">Cytoplasm</keyword>
<evidence type="ECO:0000313" key="4">
    <source>
        <dbReference type="EMBL" id="WGI36892.1"/>
    </source>
</evidence>
<dbReference type="InterPro" id="IPR020081">
    <property type="entry name" value="SsrA-bd_prot_CS"/>
</dbReference>
<dbReference type="EMBL" id="CP122979">
    <property type="protein sequence ID" value="WGI36892.1"/>
    <property type="molecule type" value="Genomic_DNA"/>
</dbReference>
<protein>
    <recommendedName>
        <fullName evidence="3">SsrA-binding protein</fullName>
    </recommendedName>
    <alternativeName>
        <fullName evidence="3">Small protein B</fullName>
    </alternativeName>
</protein>
<sequence>MPKLIQKNKIVNFDYQIIEKYECGISLMGWEVKSIRAQNVNLKGSFASFKNGELFLSNMHISLYMAVKGDELRARKLLMHKNQLKRIELKQKQQGYTLVPLSIYWNERSKIKIELVLAKGKNKADKRQSEKEKEIDKKIKLYIK</sequence>
<evidence type="ECO:0000313" key="5">
    <source>
        <dbReference type="Proteomes" id="UP001179842"/>
    </source>
</evidence>
<dbReference type="CDD" id="cd09294">
    <property type="entry name" value="SmpB"/>
    <property type="match status" value="1"/>
</dbReference>
<gene>
    <name evidence="3 4" type="primary">smpB</name>
    <name evidence="4" type="ORF">QEG99_01235</name>
</gene>
<dbReference type="RefSeq" id="WP_280102195.1">
    <property type="nucleotide sequence ID" value="NZ_CP122979.1"/>
</dbReference>
<dbReference type="Pfam" id="PF01668">
    <property type="entry name" value="SmpB"/>
    <property type="match status" value="1"/>
</dbReference>
<dbReference type="PANTHER" id="PTHR30308:SF2">
    <property type="entry name" value="SSRA-BINDING PROTEIN"/>
    <property type="match status" value="1"/>
</dbReference>
<comment type="subcellular location">
    <subcellularLocation>
        <location evidence="3">Cytoplasm</location>
    </subcellularLocation>
    <text evidence="3">The tmRNA-SmpB complex associates with stalled 70S ribosomes.</text>
</comment>
<dbReference type="PANTHER" id="PTHR30308">
    <property type="entry name" value="TMRNA-BINDING COMPONENT OF TRANS-TRANSLATION TAGGING COMPLEX"/>
    <property type="match status" value="1"/>
</dbReference>
<dbReference type="NCBIfam" id="TIGR00086">
    <property type="entry name" value="smpB"/>
    <property type="match status" value="1"/>
</dbReference>
<dbReference type="InterPro" id="IPR000037">
    <property type="entry name" value="SsrA-bd_prot"/>
</dbReference>
<dbReference type="NCBIfam" id="NF003843">
    <property type="entry name" value="PRK05422.1"/>
    <property type="match status" value="1"/>
</dbReference>
<organism evidence="4 5">
    <name type="scientific">Mesomycoplasma lagogenitalium</name>
    <dbReference type="NCBI Taxonomy" id="171286"/>
    <lineage>
        <taxon>Bacteria</taxon>
        <taxon>Bacillati</taxon>
        <taxon>Mycoplasmatota</taxon>
        <taxon>Mycoplasmoidales</taxon>
        <taxon>Metamycoplasmataceae</taxon>
        <taxon>Mesomycoplasma</taxon>
    </lineage>
</organism>
<reference evidence="4" key="1">
    <citation type="submission" date="2023-04" db="EMBL/GenBank/DDBJ databases">
        <title>Completed genome of Mycoplasma lagogenitalium type strain 12MS.</title>
        <authorList>
            <person name="Spergser J."/>
        </authorList>
    </citation>
    <scope>NUCLEOTIDE SEQUENCE</scope>
    <source>
        <strain evidence="4">12MS</strain>
    </source>
</reference>
<evidence type="ECO:0000256" key="1">
    <source>
        <dbReference type="ARBA" id="ARBA00022490"/>
    </source>
</evidence>
<dbReference type="PROSITE" id="PS01317">
    <property type="entry name" value="SSRP"/>
    <property type="match status" value="1"/>
</dbReference>
<dbReference type="InterPro" id="IPR023620">
    <property type="entry name" value="SmpB"/>
</dbReference>
<keyword evidence="2 3" id="KW-0694">RNA-binding</keyword>
<comment type="function">
    <text evidence="3">Required for rescue of stalled ribosomes mediated by trans-translation. Binds to transfer-messenger RNA (tmRNA), required for stable association of tmRNA with ribosomes. tmRNA and SmpB together mimic tRNA shape, replacing the anticodon stem-loop with SmpB. tmRNA is encoded by the ssrA gene; the 2 termini fold to resemble tRNA(Ala) and it encodes a 'tag peptide', a short internal open reading frame. During trans-translation Ala-aminoacylated tmRNA acts like a tRNA, entering the A-site of stalled ribosomes, displacing the stalled mRNA. The ribosome then switches to translate the ORF on the tmRNA; the nascent peptide is terminated with the 'tag peptide' encoded by the tmRNA and targeted for degradation. The ribosome is freed to recommence translation, which seems to be the essential function of trans-translation.</text>
</comment>
<comment type="similarity">
    <text evidence="3">Belongs to the SmpB family.</text>
</comment>
<dbReference type="Proteomes" id="UP001179842">
    <property type="component" value="Chromosome"/>
</dbReference>
<name>A0ABY8LUI0_9BACT</name>
<dbReference type="HAMAP" id="MF_00023">
    <property type="entry name" value="SmpB"/>
    <property type="match status" value="1"/>
</dbReference>
<proteinExistence type="inferred from homology"/>
<dbReference type="Gene3D" id="2.40.280.10">
    <property type="match status" value="1"/>
</dbReference>